<proteinExistence type="predicted"/>
<dbReference type="EMBL" id="WJKJ01000248">
    <property type="protein sequence ID" value="MBD3365045.1"/>
    <property type="molecule type" value="Genomic_DNA"/>
</dbReference>
<evidence type="ECO:0000313" key="2">
    <source>
        <dbReference type="EMBL" id="MBD3365045.1"/>
    </source>
</evidence>
<evidence type="ECO:0000313" key="3">
    <source>
        <dbReference type="Proteomes" id="UP000630660"/>
    </source>
</evidence>
<comment type="caution">
    <text evidence="2">The sequence shown here is derived from an EMBL/GenBank/DDBJ whole genome shotgun (WGS) entry which is preliminary data.</text>
</comment>
<feature type="transmembrane region" description="Helical" evidence="1">
    <location>
        <begin position="7"/>
        <end position="25"/>
    </location>
</feature>
<sequence length="207" mass="22343">MREVLKLFMAFISVGTGLGCVSPFYGTARIQEGFHAEAGVSAMTYIGAPVEYNEPSMAVLGNDALNYGFNPKLQIGTRLGLGYGQSGRLVLSSDEEQVNPWEYYPDVAVNIQTALDSKTVTPGLRIEGSVSQGLSAAMLLGLGNREWLTLGLRGNLHLSGIYSGFDCFFIVRPIPDLSLFAGINPLKSIPTEEFWPVATLGVGYKIK</sequence>
<keyword evidence="1" id="KW-0472">Membrane</keyword>
<dbReference type="AlphaFoldDB" id="A0A9D5KAD7"/>
<organism evidence="2 3">
    <name type="scientific">candidate division WOR-3 bacterium</name>
    <dbReference type="NCBI Taxonomy" id="2052148"/>
    <lineage>
        <taxon>Bacteria</taxon>
        <taxon>Bacteria division WOR-3</taxon>
    </lineage>
</organism>
<keyword evidence="1" id="KW-0812">Transmembrane</keyword>
<dbReference type="Proteomes" id="UP000630660">
    <property type="component" value="Unassembled WGS sequence"/>
</dbReference>
<evidence type="ECO:0000256" key="1">
    <source>
        <dbReference type="SAM" id="Phobius"/>
    </source>
</evidence>
<reference evidence="2" key="1">
    <citation type="submission" date="2019-11" db="EMBL/GenBank/DDBJ databases">
        <title>Microbial mats filling the niche in hypersaline microbial mats.</title>
        <authorList>
            <person name="Wong H.L."/>
            <person name="Macleod F.I."/>
            <person name="White R.A. III"/>
            <person name="Burns B.P."/>
        </authorList>
    </citation>
    <scope>NUCLEOTIDE SEQUENCE</scope>
    <source>
        <strain evidence="2">Bin_327</strain>
    </source>
</reference>
<dbReference type="PROSITE" id="PS51257">
    <property type="entry name" value="PROKAR_LIPOPROTEIN"/>
    <property type="match status" value="1"/>
</dbReference>
<gene>
    <name evidence="2" type="ORF">GF359_07500</name>
</gene>
<keyword evidence="1" id="KW-1133">Transmembrane helix</keyword>
<protein>
    <submittedName>
        <fullName evidence="2">Uncharacterized protein</fullName>
    </submittedName>
</protein>
<accession>A0A9D5KAD7</accession>
<name>A0A9D5KAD7_UNCW3</name>